<dbReference type="Gene3D" id="2.160.20.10">
    <property type="entry name" value="Single-stranded right-handed beta-helix, Pectin lyase-like"/>
    <property type="match status" value="5"/>
</dbReference>
<keyword evidence="2" id="KW-0964">Secreted</keyword>
<dbReference type="Pfam" id="PF18962">
    <property type="entry name" value="Por_Secre_tail"/>
    <property type="match status" value="1"/>
</dbReference>
<evidence type="ECO:0000259" key="6">
    <source>
        <dbReference type="Pfam" id="PF13229"/>
    </source>
</evidence>
<feature type="region of interest" description="Disordered" evidence="4">
    <location>
        <begin position="609"/>
        <end position="628"/>
    </location>
</feature>
<dbReference type="Pfam" id="PF13229">
    <property type="entry name" value="Beta_helix"/>
    <property type="match status" value="2"/>
</dbReference>
<accession>A0A315ZBP8</accession>
<dbReference type="InterPro" id="IPR006626">
    <property type="entry name" value="PbH1"/>
</dbReference>
<dbReference type="GO" id="GO:0016837">
    <property type="term" value="F:carbon-oxygen lyase activity, acting on polysaccharides"/>
    <property type="evidence" value="ECO:0007669"/>
    <property type="project" value="TreeGrafter"/>
</dbReference>
<evidence type="ECO:0000256" key="5">
    <source>
        <dbReference type="SAM" id="SignalP"/>
    </source>
</evidence>
<evidence type="ECO:0000313" key="9">
    <source>
        <dbReference type="Proteomes" id="UP000245535"/>
    </source>
</evidence>
<dbReference type="InterPro" id="IPR039448">
    <property type="entry name" value="Beta_helix"/>
</dbReference>
<comment type="caution">
    <text evidence="8">The sequence shown here is derived from an EMBL/GenBank/DDBJ whole genome shotgun (WGS) entry which is preliminary data.</text>
</comment>
<dbReference type="Proteomes" id="UP000245535">
    <property type="component" value="Unassembled WGS sequence"/>
</dbReference>
<dbReference type="InterPro" id="IPR012334">
    <property type="entry name" value="Pectin_lyas_fold"/>
</dbReference>
<gene>
    <name evidence="8" type="ORF">BC781_102336</name>
</gene>
<dbReference type="SMART" id="SM00710">
    <property type="entry name" value="PbH1"/>
    <property type="match status" value="11"/>
</dbReference>
<evidence type="ECO:0000313" key="8">
    <source>
        <dbReference type="EMBL" id="PWJ42790.1"/>
    </source>
</evidence>
<feature type="domain" description="Right handed beta helix" evidence="6">
    <location>
        <begin position="376"/>
        <end position="531"/>
    </location>
</feature>
<dbReference type="SUPFAM" id="SSF51126">
    <property type="entry name" value="Pectin lyase-like"/>
    <property type="match status" value="5"/>
</dbReference>
<feature type="signal peptide" evidence="5">
    <location>
        <begin position="1"/>
        <end position="20"/>
    </location>
</feature>
<dbReference type="InterPro" id="IPR052052">
    <property type="entry name" value="Polysaccharide_Lyase_9"/>
</dbReference>
<keyword evidence="9" id="KW-1185">Reference proteome</keyword>
<comment type="subcellular location">
    <subcellularLocation>
        <location evidence="1">Secreted</location>
    </subcellularLocation>
</comment>
<dbReference type="InterPro" id="IPR011050">
    <property type="entry name" value="Pectin_lyase_fold/virulence"/>
</dbReference>
<evidence type="ECO:0000256" key="1">
    <source>
        <dbReference type="ARBA" id="ARBA00004613"/>
    </source>
</evidence>
<dbReference type="Gene3D" id="2.60.40.10">
    <property type="entry name" value="Immunoglobulins"/>
    <property type="match status" value="3"/>
</dbReference>
<proteinExistence type="predicted"/>
<keyword evidence="3 5" id="KW-0732">Signal</keyword>
<sequence>MRFFLILTVFLFSINTYSQAQQTWYVSTLGSDSNAGDTESSALFSIQTAIDVSSSGDEIIVLSGTYTENIEYKGKNVTIESQSGVLETTLKPSNVYKSLVTFDMDESSDAKFIGFTLEGGGQDTGVAFEVEGDASPEIGNCVMKQFGQGAITIKRAGNSSLKVFNCIIADNAQAVKYETNTGTPSFIHSTLASNGDHGLDSNNLTFYNSIVYNNGTSTSILGEFNNCILQNTDTNYSSSHYIDPLLTDTFSLSSFSPAIGLAQNFSLGIAKDIFGAERTYDSSVSADIGAVENELDEPAEVPSIIYVSKSGSGSGVGTQDDPINSITTAISLANDITEKISVANGVYYEELYIDKDIHIQGEGDSVVIDGSNTSDGIVQLRDANIHLEKITISNSKKSQGEGGIGLHIYSASSGVYNVELKYLKIIDNSTGVYIDGINLDIKNSIISNNKFGGGITIKNSSFNIENTLISSNDSYGFGAGVYLNENIEGTFEHVTISHNTSVAPGPFGGGVYYLDPFSEVSINNCIVYDNFSIDDNADTLNIDFHLDKLGQFYVSNSIIGNAILGYDREVFNDLWPGEGNINEDPKFKSPSTGDYSLLSDSPAMEAGSTSTLTSDILGNTRPLPEGTSPDMGAYENLLAKDTPYLEVTLIQPALCAIDSDTEVISTQVSHSSGTPSYSWTGPNDFTSSEQNLVGNIEDGTYNLTVTLEELIVQNSIDYVAYGTVPKIYVATDGDDNNNGSEDNPLASLGKALEIQGNECTEIIIDEGVYLESKMYLSNNLIITGIGEVILDGNENWYMFSVGNVSLTLKNLTIKNVSTVLYSSTSDPTPNILIDSCEFLDNYYSYSSSECCFYYVINIQGGNLTISNSKFTENNSRSHTFFTLNTKTQIYNSLFTNNRSDEGGIIYFAVPQLGSKIIHTTITQNNVATNNGVYHSYSNPGESVFIGNSIIYNEDEVDISALSNFMEVNNSLIGSVELSSILDDYGNHNLSSSPLFTDPENGDFTLSAVSPAIGAGSTEYMLPYDLAGNPRPMPAGTNPDIGAYEHESGGPELGLTITQPANCNIDENTIVVSSEVVNASGSVSYSWTGPNNFTSSEQNLVGDIEDGEYYLTASVGDQVIEDSIDYVAYGTVPKIYVATDGDDNNDGSEDSPLASIEKALELQGNECVEIILSEGVYETSTLLVDKSFILSSNGNVEIHAQNLGDIFLINSDNSKGNSYLIRGVTVKYFGTVVRVHYNNIQFENVRVTNCVPSNAEYNVSGLFSFFRSNVTFHNTIIEENNSFSPLIEAGGKGLFRLINCKIVNNSFIEREFPENKTIISLREKEVTEIINCTIYNPLAETELYFDHQFLDQVPTSNFKVFNSILYGAEVSIDIAFKEFSDELVVNNSIIKNCIGCDKLTDDKGLSYLSPFFANTENGDFTLSAESPAIGAGSLDYMIPLDLEGNLRPMPVGTNPDIGAYEHESGGPKLGLVITQLANCNIDDNTIVISSEVVNASGNVSYSWTGPNSFTSSEQNLVGDIEDGTYYLTASVGDQVLEDSIDYVAYGTVPKIYVATDGNDSNDGSEYHPFASLEKAVQMSITNECSEIIISSGEFYIEKIDVLNNLIISGSENTILNGNSQNDLISISSHSDYRILKMKTLSITNFKTLFNVYGGDIYIDGVTFYNNYLLTENSYESSLFKLENSNFHLHNTIIKNNFCDESIFRLTNTFYNIENSVICNNVNIPSSTQRNILFWADFLNDSKITHSTITNNQFQRAVHLSPVNFNVDKSHISNSIIFGHEEDVSFAPSAANVLYSIFENTWYENQNGDYGSTNINSDPLFTDPENGDFTLSPESPAIGAGSTDYMTPYDLVGNSRPMPAGTNPDIGAYEHELGGAVQELAATVSVSPQGCSEEDLFSAEISIYNGVSPFVVSVTGPNSFTSSNTTLVDLEVGTYNVSITDAVDSTFTTSFDIDADFVGVEVDVQNATCDQSVGSLRITSAIPSGVTFYWEDQNNVKYYDSNLSDLSPGQYKLVVIDSRVDCTYEETYEVGVADPIPNFAISVQGAAIYCANESPQTTLDAGSGYDSYSWYIKTETDPVWKFWSTSQSITAHTFADYKVQVSKDDQCGIDYFKVEKYATYNDQILEGVTVDLELNKNKVFWSKPEGQRIASYNIYRKKGLGAFEKIGSVAHSDNSEFIDQDADPFGDEGYSYAISVIDDCGLESEISDENRSIFLSYYKDVNGNIVLSFAKLLNSDHLQFYRILRGSTYADLKEIGTKPANFLDSFIDESPKINERIYVVEAILNSGKGVPYSITSNPVFISSSSLSRRGSWAETAVDIYPNPTQDKFTFELEDELGEYHLRLLDLNGGVARDFGTFSDAKVEVSTNGLIKGMYILSIVTEAEALNVRLIIE</sequence>
<evidence type="ECO:0000259" key="7">
    <source>
        <dbReference type="Pfam" id="PF18962"/>
    </source>
</evidence>
<dbReference type="OrthoDB" id="8901262at2"/>
<dbReference type="EMBL" id="QGDO01000002">
    <property type="protein sequence ID" value="PWJ42790.1"/>
    <property type="molecule type" value="Genomic_DNA"/>
</dbReference>
<protein>
    <submittedName>
        <fullName evidence="8">Putative secreted protein (Por secretion system target)</fullName>
    </submittedName>
</protein>
<dbReference type="PANTHER" id="PTHR40088">
    <property type="entry name" value="PECTATE LYASE (EUROFUNG)"/>
    <property type="match status" value="1"/>
</dbReference>
<name>A0A315ZBP8_SEDFL</name>
<dbReference type="InterPro" id="IPR013783">
    <property type="entry name" value="Ig-like_fold"/>
</dbReference>
<dbReference type="RefSeq" id="WP_109616913.1">
    <property type="nucleotide sequence ID" value="NZ_QGDO01000002.1"/>
</dbReference>
<feature type="domain" description="Right handed beta helix" evidence="6">
    <location>
        <begin position="104"/>
        <end position="231"/>
    </location>
</feature>
<organism evidence="8 9">
    <name type="scientific">Sediminitomix flava</name>
    <dbReference type="NCBI Taxonomy" id="379075"/>
    <lineage>
        <taxon>Bacteria</taxon>
        <taxon>Pseudomonadati</taxon>
        <taxon>Bacteroidota</taxon>
        <taxon>Cytophagia</taxon>
        <taxon>Cytophagales</taxon>
        <taxon>Flammeovirgaceae</taxon>
        <taxon>Sediminitomix</taxon>
    </lineage>
</organism>
<dbReference type="NCBIfam" id="NF041518">
    <property type="entry name" value="choice_anch_Q"/>
    <property type="match status" value="4"/>
</dbReference>
<reference evidence="8 9" key="1">
    <citation type="submission" date="2018-03" db="EMBL/GenBank/DDBJ databases">
        <title>Genomic Encyclopedia of Archaeal and Bacterial Type Strains, Phase II (KMG-II): from individual species to whole genera.</title>
        <authorList>
            <person name="Goeker M."/>
        </authorList>
    </citation>
    <scope>NUCLEOTIDE SEQUENCE [LARGE SCALE GENOMIC DNA]</scope>
    <source>
        <strain evidence="8 9">DSM 28229</strain>
    </source>
</reference>
<dbReference type="PANTHER" id="PTHR40088:SF2">
    <property type="entry name" value="SECRETED SUGAR HYDROLASE"/>
    <property type="match status" value="1"/>
</dbReference>
<evidence type="ECO:0000256" key="4">
    <source>
        <dbReference type="SAM" id="MobiDB-lite"/>
    </source>
</evidence>
<dbReference type="NCBIfam" id="TIGR04183">
    <property type="entry name" value="Por_Secre_tail"/>
    <property type="match status" value="1"/>
</dbReference>
<feature type="domain" description="Secretion system C-terminal sorting" evidence="7">
    <location>
        <begin position="2317"/>
        <end position="2389"/>
    </location>
</feature>
<dbReference type="GO" id="GO:0005576">
    <property type="term" value="C:extracellular region"/>
    <property type="evidence" value="ECO:0007669"/>
    <property type="project" value="UniProtKB-SubCell"/>
</dbReference>
<evidence type="ECO:0000256" key="3">
    <source>
        <dbReference type="ARBA" id="ARBA00022729"/>
    </source>
</evidence>
<dbReference type="InterPro" id="IPR026444">
    <property type="entry name" value="Secre_tail"/>
</dbReference>
<dbReference type="InterPro" id="IPR059226">
    <property type="entry name" value="Choice_anch_Q_dom"/>
</dbReference>
<feature type="chain" id="PRO_5016296312" evidence="5">
    <location>
        <begin position="21"/>
        <end position="2390"/>
    </location>
</feature>
<evidence type="ECO:0000256" key="2">
    <source>
        <dbReference type="ARBA" id="ARBA00022525"/>
    </source>
</evidence>